<dbReference type="GO" id="GO:0043565">
    <property type="term" value="F:sequence-specific DNA binding"/>
    <property type="evidence" value="ECO:0007669"/>
    <property type="project" value="InterPro"/>
</dbReference>
<dbReference type="Pfam" id="PF21789">
    <property type="entry name" value="TNP-like_RNaseH_C"/>
    <property type="match status" value="1"/>
</dbReference>
<feature type="region of interest" description="Disordered" evidence="14">
    <location>
        <begin position="1022"/>
        <end position="1081"/>
    </location>
</feature>
<keyword evidence="9" id="KW-0804">Transcription</keyword>
<keyword evidence="10" id="KW-0539">Nucleus</keyword>
<evidence type="ECO:0000256" key="4">
    <source>
        <dbReference type="ARBA" id="ARBA00022771"/>
    </source>
</evidence>
<evidence type="ECO:0000256" key="1">
    <source>
        <dbReference type="ARBA" id="ARBA00004642"/>
    </source>
</evidence>
<dbReference type="PANTHER" id="PTHR46600">
    <property type="entry name" value="THAP DOMAIN-CONTAINING"/>
    <property type="match status" value="1"/>
</dbReference>
<keyword evidence="8 12" id="KW-0238">DNA-binding</keyword>
<evidence type="ECO:0000259" key="15">
    <source>
        <dbReference type="PROSITE" id="PS50950"/>
    </source>
</evidence>
<dbReference type="Pfam" id="PF21788">
    <property type="entry name" value="TNP-like_GBD"/>
    <property type="match status" value="1"/>
</dbReference>
<dbReference type="GO" id="GO:0008270">
    <property type="term" value="F:zinc ion binding"/>
    <property type="evidence" value="ECO:0007669"/>
    <property type="project" value="UniProtKB-KW"/>
</dbReference>
<keyword evidence="5" id="KW-0862">Zinc</keyword>
<protein>
    <submittedName>
        <fullName evidence="16">Similar to THAP9: DNA transposase THAP9 (Homo sapiens)</fullName>
    </submittedName>
</protein>
<comment type="subcellular location">
    <subcellularLocation>
        <location evidence="1">Nucleus</location>
        <location evidence="1">Nucleoplasm</location>
    </subcellularLocation>
</comment>
<evidence type="ECO:0000256" key="12">
    <source>
        <dbReference type="PROSITE-ProRule" id="PRU00309"/>
    </source>
</evidence>
<keyword evidence="6" id="KW-0805">Transcription regulation</keyword>
<feature type="coiled-coil region" evidence="13">
    <location>
        <begin position="805"/>
        <end position="835"/>
    </location>
</feature>
<dbReference type="OrthoDB" id="6485269at2759"/>
<dbReference type="InterPro" id="IPR048367">
    <property type="entry name" value="TNP-like_RNaseH_C"/>
</dbReference>
<keyword evidence="3" id="KW-0479">Metal-binding</keyword>
<feature type="coiled-coil region" evidence="13">
    <location>
        <begin position="340"/>
        <end position="374"/>
    </location>
</feature>
<name>A0A8J2HLJ6_COTCN</name>
<proteinExistence type="inferred from homology"/>
<dbReference type="InterPro" id="IPR048366">
    <property type="entry name" value="TNP-like_GBD"/>
</dbReference>
<gene>
    <name evidence="16" type="ORF">HICCMSTLAB_LOCUS11312</name>
</gene>
<dbReference type="GO" id="GO:0005654">
    <property type="term" value="C:nucleoplasm"/>
    <property type="evidence" value="ECO:0007669"/>
    <property type="project" value="UniProtKB-SubCell"/>
</dbReference>
<dbReference type="InterPro" id="IPR038441">
    <property type="entry name" value="THAP_Znf_sf"/>
</dbReference>
<feature type="domain" description="THAP-type" evidence="15">
    <location>
        <begin position="1"/>
        <end position="101"/>
    </location>
</feature>
<dbReference type="InterPro" id="IPR048365">
    <property type="entry name" value="TNP-like_RNaseH_N"/>
</dbReference>
<keyword evidence="4 12" id="KW-0863">Zinc-finger</keyword>
<dbReference type="InterPro" id="IPR026516">
    <property type="entry name" value="THAP1/10"/>
</dbReference>
<evidence type="ECO:0000313" key="16">
    <source>
        <dbReference type="EMBL" id="CAG5103043.1"/>
    </source>
</evidence>
<evidence type="ECO:0000256" key="2">
    <source>
        <dbReference type="ARBA" id="ARBA00006177"/>
    </source>
</evidence>
<keyword evidence="17" id="KW-1185">Reference proteome</keyword>
<comment type="similarity">
    <text evidence="2">Belongs to the THAP1 family.</text>
</comment>
<keyword evidence="7 13" id="KW-0175">Coiled coil</keyword>
<evidence type="ECO:0000256" key="8">
    <source>
        <dbReference type="ARBA" id="ARBA00023125"/>
    </source>
</evidence>
<evidence type="ECO:0000256" key="13">
    <source>
        <dbReference type="SAM" id="Coils"/>
    </source>
</evidence>
<feature type="region of interest" description="Disordered" evidence="14">
    <location>
        <begin position="101"/>
        <end position="128"/>
    </location>
</feature>
<dbReference type="AlphaFoldDB" id="A0A8J2HLJ6"/>
<evidence type="ECO:0000256" key="11">
    <source>
        <dbReference type="ARBA" id="ARBA00023306"/>
    </source>
</evidence>
<dbReference type="PANTHER" id="PTHR46600:SF1">
    <property type="entry name" value="THAP DOMAIN-CONTAINING PROTEIN 1"/>
    <property type="match status" value="1"/>
</dbReference>
<evidence type="ECO:0000256" key="6">
    <source>
        <dbReference type="ARBA" id="ARBA00023015"/>
    </source>
</evidence>
<dbReference type="SMART" id="SM00692">
    <property type="entry name" value="DM3"/>
    <property type="match status" value="1"/>
</dbReference>
<dbReference type="PROSITE" id="PS50950">
    <property type="entry name" value="ZF_THAP"/>
    <property type="match status" value="1"/>
</dbReference>
<dbReference type="Gene3D" id="6.20.210.20">
    <property type="entry name" value="THAP domain"/>
    <property type="match status" value="1"/>
</dbReference>
<dbReference type="Proteomes" id="UP000786811">
    <property type="component" value="Unassembled WGS sequence"/>
</dbReference>
<feature type="compositionally biased region" description="Acidic residues" evidence="14">
    <location>
        <begin position="1064"/>
        <end position="1073"/>
    </location>
</feature>
<evidence type="ECO:0000313" key="17">
    <source>
        <dbReference type="Proteomes" id="UP000786811"/>
    </source>
</evidence>
<evidence type="ECO:0000256" key="3">
    <source>
        <dbReference type="ARBA" id="ARBA00022723"/>
    </source>
</evidence>
<comment type="caution">
    <text evidence="16">The sequence shown here is derived from an EMBL/GenBank/DDBJ whole genome shotgun (WGS) entry which is preliminary data.</text>
</comment>
<evidence type="ECO:0000256" key="9">
    <source>
        <dbReference type="ARBA" id="ARBA00023163"/>
    </source>
</evidence>
<dbReference type="SUPFAM" id="SSF57716">
    <property type="entry name" value="Glucocorticoid receptor-like (DNA-binding domain)"/>
    <property type="match status" value="1"/>
</dbReference>
<dbReference type="EMBL" id="CAJNRD030001123">
    <property type="protein sequence ID" value="CAG5103043.1"/>
    <property type="molecule type" value="Genomic_DNA"/>
</dbReference>
<evidence type="ECO:0000256" key="7">
    <source>
        <dbReference type="ARBA" id="ARBA00023054"/>
    </source>
</evidence>
<reference evidence="16" key="1">
    <citation type="submission" date="2021-04" db="EMBL/GenBank/DDBJ databases">
        <authorList>
            <person name="Chebbi M.A.C M."/>
        </authorList>
    </citation>
    <scope>NUCLEOTIDE SEQUENCE</scope>
</reference>
<accession>A0A8J2HLJ6</accession>
<dbReference type="InterPro" id="IPR006612">
    <property type="entry name" value="THAP_Znf"/>
</dbReference>
<dbReference type="Pfam" id="PF21787">
    <property type="entry name" value="TNP-like_RNaseH_N"/>
    <property type="match status" value="1"/>
</dbReference>
<sequence>MVNRCVVNGCTSGSVSDRNKHSKLGTKNPSLFTVPQHPDLLELWESELNQKLVPKKNYVCELHFNEEDIIKSDKIKTANGIIEELVRKRYALKQGAIPTLNPKKLSESRNTKDVNSPNSPSTEPVASEPNNIVYINENCSHQDSELQIDEDCNNNYDRLENFNSRISSEEINHENQEPVYELPISEVNIEEFSLQTIVNALKFNALPENWSWTTDLLDSKKLVLCYIDKVSMKLKFRVKINQNFKVWLSNIKTDKLIDLNKSFSNISDFWNFLRESVKYTLCDGTGFDTEKCSSDCTGVPLSHEEYKKQMNGFRCVACRKVRNKLQNQSYKTKSDYKERYDNLKYQESLKNKQIERLQRKNKLLKKIIDTQKANCLAIKDDALRAEISILPPIQQLAIRVCFNAAKVSNPKQRRYTVQWVYECLLLRIKSASVYDRLREREILTLPCKDTLNRYIQKLNSAFGFPKAVFDTLRIKSGSMEVHAKRGTLLIDEVALSEAIKLNRKTMQLDGFVNLGAHTPQNLQDTRADHALVFMFQPFQGDWVQVVGSFLSRNSVTSAILHKLLIEFIILLENAGLFVDVITSDGAQWNRGAWTLFGIKDGQCSCEHPCNSDRRLYFVSDFPHLIKCFRNKILEKLFFWTPDGFVKKSHWETLLIHENYLKANLKIAYKLTPQHLNPEGYQKMNVPLAYQLFSKDIQVAMKVYKNKTEELRDCDCTIAFIEKVNNLIQAMSSRTPSGALRSDPECPRRRFFRNNIAKIAIFKWRLIINIKNSIFVYLNIGMKTETIHQVCAITDFLSYLKIWEAKANEEKELNKKNKKKKKKKQKENNESDENEKFFFAITPSTLNGLKITLQSTLELSDFLQRECNFDYLMTSRLNQDQLEKFFGIMRSVCRCNDHPDTILFGQVFRLLCSYSLVTPPKGSNVTAGELLQSFMQTKESFAAANTLKKNWLADIDAVIENGIVNNEASFPGDINGNTALQKVSVAKTPFESVLDEDSDEEAVDNGCSFVRKPFESILDEDSDCDVDENEHSHQDYYDPFNDLLDMENSNGNSLDECQENTDRSQDEEEEDPDFRDDPHYHHDYDVVSTSDGVVAYIAGYMARKVQRLSPCCDCIETLRSDNPSQRAEVIELMSNGELTFPSDNLFKLIRKLEKIVLTVVGTKTVNINTMHKVLERVARAKYLPILGCDTHKKKTYG</sequence>
<feature type="compositionally biased region" description="Polar residues" evidence="14">
    <location>
        <begin position="113"/>
        <end position="128"/>
    </location>
</feature>
<evidence type="ECO:0000256" key="10">
    <source>
        <dbReference type="ARBA" id="ARBA00023242"/>
    </source>
</evidence>
<dbReference type="Pfam" id="PF05485">
    <property type="entry name" value="THAP"/>
    <property type="match status" value="1"/>
</dbReference>
<keyword evidence="11" id="KW-0131">Cell cycle</keyword>
<dbReference type="SMART" id="SM00980">
    <property type="entry name" value="THAP"/>
    <property type="match status" value="1"/>
</dbReference>
<organism evidence="16 17">
    <name type="scientific">Cotesia congregata</name>
    <name type="common">Parasitoid wasp</name>
    <name type="synonym">Apanteles congregatus</name>
    <dbReference type="NCBI Taxonomy" id="51543"/>
    <lineage>
        <taxon>Eukaryota</taxon>
        <taxon>Metazoa</taxon>
        <taxon>Ecdysozoa</taxon>
        <taxon>Arthropoda</taxon>
        <taxon>Hexapoda</taxon>
        <taxon>Insecta</taxon>
        <taxon>Pterygota</taxon>
        <taxon>Neoptera</taxon>
        <taxon>Endopterygota</taxon>
        <taxon>Hymenoptera</taxon>
        <taxon>Apocrita</taxon>
        <taxon>Ichneumonoidea</taxon>
        <taxon>Braconidae</taxon>
        <taxon>Microgastrinae</taxon>
        <taxon>Cotesia</taxon>
    </lineage>
</organism>
<evidence type="ECO:0000256" key="5">
    <source>
        <dbReference type="ARBA" id="ARBA00022833"/>
    </source>
</evidence>
<evidence type="ECO:0000256" key="14">
    <source>
        <dbReference type="SAM" id="MobiDB-lite"/>
    </source>
</evidence>